<evidence type="ECO:0000313" key="2">
    <source>
        <dbReference type="EMBL" id="KAJ5345495.1"/>
    </source>
</evidence>
<proteinExistence type="predicted"/>
<dbReference type="AlphaFoldDB" id="A0A9W9QTP4"/>
<evidence type="ECO:0000256" key="1">
    <source>
        <dbReference type="SAM" id="SignalP"/>
    </source>
</evidence>
<comment type="caution">
    <text evidence="2">The sequence shown here is derived from an EMBL/GenBank/DDBJ whole genome shotgun (WGS) entry which is preliminary data.</text>
</comment>
<dbReference type="EMBL" id="JAPZBQ010000002">
    <property type="protein sequence ID" value="KAJ5345495.1"/>
    <property type="molecule type" value="Genomic_DNA"/>
</dbReference>
<evidence type="ECO:0000313" key="3">
    <source>
        <dbReference type="Proteomes" id="UP001147695"/>
    </source>
</evidence>
<dbReference type="Proteomes" id="UP001147695">
    <property type="component" value="Unassembled WGS sequence"/>
</dbReference>
<evidence type="ECO:0008006" key="4">
    <source>
        <dbReference type="Google" id="ProtNLM"/>
    </source>
</evidence>
<reference evidence="2" key="2">
    <citation type="journal article" date="2023" name="IMA Fungus">
        <title>Comparative genomic study of the Penicillium genus elucidates a diverse pangenome and 15 lateral gene transfer events.</title>
        <authorList>
            <person name="Petersen C."/>
            <person name="Sorensen T."/>
            <person name="Nielsen M.R."/>
            <person name="Sondergaard T.E."/>
            <person name="Sorensen J.L."/>
            <person name="Fitzpatrick D.A."/>
            <person name="Frisvad J.C."/>
            <person name="Nielsen K.L."/>
        </authorList>
    </citation>
    <scope>NUCLEOTIDE SEQUENCE</scope>
    <source>
        <strain evidence="2">IBT 35673</strain>
    </source>
</reference>
<name>A0A9W9QTP4_PENBR</name>
<accession>A0A9W9QTP4</accession>
<reference evidence="2" key="1">
    <citation type="submission" date="2022-12" db="EMBL/GenBank/DDBJ databases">
        <authorList>
            <person name="Petersen C."/>
        </authorList>
    </citation>
    <scope>NUCLEOTIDE SEQUENCE</scope>
    <source>
        <strain evidence="2">IBT 35673</strain>
    </source>
</reference>
<sequence length="123" mass="12562">MRLNLLFLASALAAAAVPPVKTNTTQLPSPFLEENLKLVPQLAAECSLAACLNVTAQLTCIANAVANGDPTALQKCLTTSMSQICSCIACIPALSNVLTALGVCPVSPPLNDTTPPSEDGKGL</sequence>
<feature type="signal peptide" evidence="1">
    <location>
        <begin position="1"/>
        <end position="22"/>
    </location>
</feature>
<gene>
    <name evidence="2" type="ORF">N7452_003499</name>
</gene>
<organism evidence="2 3">
    <name type="scientific">Penicillium brevicompactum</name>
    <dbReference type="NCBI Taxonomy" id="5074"/>
    <lineage>
        <taxon>Eukaryota</taxon>
        <taxon>Fungi</taxon>
        <taxon>Dikarya</taxon>
        <taxon>Ascomycota</taxon>
        <taxon>Pezizomycotina</taxon>
        <taxon>Eurotiomycetes</taxon>
        <taxon>Eurotiomycetidae</taxon>
        <taxon>Eurotiales</taxon>
        <taxon>Aspergillaceae</taxon>
        <taxon>Penicillium</taxon>
    </lineage>
</organism>
<feature type="chain" id="PRO_5040907465" description="Fungal calcium binding protein domain-containing protein" evidence="1">
    <location>
        <begin position="23"/>
        <end position="123"/>
    </location>
</feature>
<protein>
    <recommendedName>
        <fullName evidence="4">Fungal calcium binding protein domain-containing protein</fullName>
    </recommendedName>
</protein>
<keyword evidence="1" id="KW-0732">Signal</keyword>